<dbReference type="CDD" id="cd02787">
    <property type="entry name" value="MopB_CT_ydeP"/>
    <property type="match status" value="1"/>
</dbReference>
<keyword evidence="8" id="KW-0408">Iron</keyword>
<dbReference type="SUPFAM" id="SSF50692">
    <property type="entry name" value="ADC-like"/>
    <property type="match status" value="1"/>
</dbReference>
<keyword evidence="13" id="KW-1185">Reference proteome</keyword>
<comment type="similarity">
    <text evidence="3">Belongs to the prokaryotic molybdopterin-containing oxidoreductase family.</text>
</comment>
<dbReference type="InterPro" id="IPR006657">
    <property type="entry name" value="MoPterin_dinucl-bd_dom"/>
</dbReference>
<accession>A0A3A4JZ48</accession>
<dbReference type="Gene3D" id="3.40.228.10">
    <property type="entry name" value="Dimethylsulfoxide Reductase, domain 2"/>
    <property type="match status" value="1"/>
</dbReference>
<feature type="domain" description="Molybdopterin dinucleotide-binding" evidence="11">
    <location>
        <begin position="648"/>
        <end position="752"/>
    </location>
</feature>
<comment type="cofactor">
    <cofactor evidence="2">
        <name>[4Fe-4S] cluster</name>
        <dbReference type="ChEBI" id="CHEBI:49883"/>
    </cofactor>
</comment>
<dbReference type="NCBIfam" id="TIGR01701">
    <property type="entry name" value="Fdhalpha-like"/>
    <property type="match status" value="1"/>
</dbReference>
<dbReference type="RefSeq" id="WP_120044205.1">
    <property type="nucleotide sequence ID" value="NZ_QZFU01000041.1"/>
</dbReference>
<evidence type="ECO:0000256" key="4">
    <source>
        <dbReference type="ARBA" id="ARBA00022485"/>
    </source>
</evidence>
<dbReference type="OrthoDB" id="5287431at2"/>
<evidence type="ECO:0000256" key="9">
    <source>
        <dbReference type="ARBA" id="ARBA00023014"/>
    </source>
</evidence>
<dbReference type="Pfam" id="PF00384">
    <property type="entry name" value="Molybdopterin"/>
    <property type="match status" value="1"/>
</dbReference>
<dbReference type="InterPro" id="IPR010046">
    <property type="entry name" value="Mopterin_OxRdtse_a_bac"/>
</dbReference>
<protein>
    <recommendedName>
        <fullName evidence="14">CbbBc protein</fullName>
    </recommendedName>
</protein>
<dbReference type="InterPro" id="IPR009010">
    <property type="entry name" value="Asp_de-COase-like_dom_sf"/>
</dbReference>
<gene>
    <name evidence="12" type="ORF">D5S18_28475</name>
</gene>
<evidence type="ECO:0000256" key="1">
    <source>
        <dbReference type="ARBA" id="ARBA00001942"/>
    </source>
</evidence>
<dbReference type="CDD" id="cd02767">
    <property type="entry name" value="MopB_ydeP"/>
    <property type="match status" value="1"/>
</dbReference>
<dbReference type="EMBL" id="QZFU01000041">
    <property type="protein sequence ID" value="RJO69836.1"/>
    <property type="molecule type" value="Genomic_DNA"/>
</dbReference>
<dbReference type="Proteomes" id="UP000266677">
    <property type="component" value="Unassembled WGS sequence"/>
</dbReference>
<dbReference type="GO" id="GO:0051539">
    <property type="term" value="F:4 iron, 4 sulfur cluster binding"/>
    <property type="evidence" value="ECO:0007669"/>
    <property type="project" value="UniProtKB-KW"/>
</dbReference>
<evidence type="ECO:0000259" key="11">
    <source>
        <dbReference type="Pfam" id="PF01568"/>
    </source>
</evidence>
<reference evidence="12 13" key="1">
    <citation type="submission" date="2018-09" db="EMBL/GenBank/DDBJ databases">
        <title>YIM PH21274 draft genome.</title>
        <authorList>
            <person name="Miao C."/>
        </authorList>
    </citation>
    <scope>NUCLEOTIDE SEQUENCE [LARGE SCALE GENOMIC DNA]</scope>
    <source>
        <strain evidence="12 13">YIM PH 21724</strain>
    </source>
</reference>
<dbReference type="InterPro" id="IPR041953">
    <property type="entry name" value="YdeP_MopB"/>
</dbReference>
<sequence length="765" mass="83158">MHRNGPSRDIDESALRVSAPKAQAAGVTAVAVALKRSVEEMGVLRTARTLSRVNQVHGFDCPGCAWPEPSGHRRPAEFCENGAKAVAEEATLRTVTPEFFATHSVAELAEKSGYWLGQQGRLTHPMVLHPGDTHYSPIAWADAYRLIAENLRALSSPNEALFYTSGRTANETAFLYQLLVRGFGTNNLPDCSNMCHESSGAALTSSIGIGKGSVTIDDFAAADLIIVAGQNPGTNHPRMLSALGRAKANGAKVIAINPLPETGLMGFRDPQTIKGFTTGIPIADDFLQIRLGGDMALFQGLGRLLFEAEDRAPGTVVDRAFVDAHTAGFAEYEKQTRAVDPAVVEEATGLSRAQIERTADLLARSRSVIICWAMGLTQQTHGVATIEEATNLLLVRGMIGKPGAGVCPVRGHSNVQGDRTMGIWEKMPDTFLDALDREFGIASPREHGWDTVDSIRAMRDGRARVFLGMGGNFVSATPDTEVTEAALRNCALTVQISTKLNRSHVVHGATALILPTLGRTDTDLQGGVKQQVSVEDSMSMVHLSTGRLDPVSTELRSEVAIVCELAEELFGPDHPVPWRALRSDYDRIRDAIARVVPGCADYNAKVRQRNGFQLPHPPRDAREFHTATGKANFAVNELTWLPVPQDRLILQTLRSHDQYNTTIYGLDDRYRGIHNGRKVVLVHPDDIVAAGFAEGDLVDIVTEWNDGIERRVTGFRLVGYSTPRGNAAAYYPETNPLVPLDHVAERSNTPVSKAVVVRLERHEHG</sequence>
<dbReference type="GO" id="GO:0016020">
    <property type="term" value="C:membrane"/>
    <property type="evidence" value="ECO:0007669"/>
    <property type="project" value="TreeGrafter"/>
</dbReference>
<evidence type="ECO:0000313" key="13">
    <source>
        <dbReference type="Proteomes" id="UP000266677"/>
    </source>
</evidence>
<dbReference type="InterPro" id="IPR050123">
    <property type="entry name" value="Prok_molybdopt-oxidoreductase"/>
</dbReference>
<evidence type="ECO:0000259" key="10">
    <source>
        <dbReference type="Pfam" id="PF00384"/>
    </source>
</evidence>
<dbReference type="AlphaFoldDB" id="A0A3A4JZ48"/>
<keyword evidence="9" id="KW-0411">Iron-sulfur</keyword>
<dbReference type="SUPFAM" id="SSF53706">
    <property type="entry name" value="Formate dehydrogenase/DMSO reductase, domains 1-3"/>
    <property type="match status" value="1"/>
</dbReference>
<name>A0A3A4JZ48_9NOCA</name>
<evidence type="ECO:0000256" key="5">
    <source>
        <dbReference type="ARBA" id="ARBA00022505"/>
    </source>
</evidence>
<evidence type="ECO:0000256" key="2">
    <source>
        <dbReference type="ARBA" id="ARBA00001966"/>
    </source>
</evidence>
<evidence type="ECO:0000256" key="8">
    <source>
        <dbReference type="ARBA" id="ARBA00023004"/>
    </source>
</evidence>
<comment type="cofactor">
    <cofactor evidence="1">
        <name>Mo-bis(molybdopterin guanine dinucleotide)</name>
        <dbReference type="ChEBI" id="CHEBI:60539"/>
    </cofactor>
</comment>
<dbReference type="GO" id="GO:0008863">
    <property type="term" value="F:formate dehydrogenase (NAD+) activity"/>
    <property type="evidence" value="ECO:0007669"/>
    <property type="project" value="InterPro"/>
</dbReference>
<dbReference type="PIRSF" id="PIRSF000144">
    <property type="entry name" value="CbbBc"/>
    <property type="match status" value="1"/>
</dbReference>
<dbReference type="PANTHER" id="PTHR43105">
    <property type="entry name" value="RESPIRATORY NITRATE REDUCTASE"/>
    <property type="match status" value="1"/>
</dbReference>
<dbReference type="GO" id="GO:0043546">
    <property type="term" value="F:molybdopterin cofactor binding"/>
    <property type="evidence" value="ECO:0007669"/>
    <property type="project" value="InterPro"/>
</dbReference>
<keyword evidence="6" id="KW-0479">Metal-binding</keyword>
<evidence type="ECO:0000256" key="7">
    <source>
        <dbReference type="ARBA" id="ARBA00023002"/>
    </source>
</evidence>
<keyword evidence="4" id="KW-0004">4Fe-4S</keyword>
<dbReference type="Gene3D" id="3.40.50.740">
    <property type="match status" value="1"/>
</dbReference>
<organism evidence="12 13">
    <name type="scientific">Nocardia panacis</name>
    <dbReference type="NCBI Taxonomy" id="2340916"/>
    <lineage>
        <taxon>Bacteria</taxon>
        <taxon>Bacillati</taxon>
        <taxon>Actinomycetota</taxon>
        <taxon>Actinomycetes</taxon>
        <taxon>Mycobacteriales</taxon>
        <taxon>Nocardiaceae</taxon>
        <taxon>Nocardia</taxon>
    </lineage>
</organism>
<dbReference type="GO" id="GO:0030151">
    <property type="term" value="F:molybdenum ion binding"/>
    <property type="evidence" value="ECO:0007669"/>
    <property type="project" value="InterPro"/>
</dbReference>
<evidence type="ECO:0000256" key="3">
    <source>
        <dbReference type="ARBA" id="ARBA00010312"/>
    </source>
</evidence>
<feature type="domain" description="Molybdopterin oxidoreductase" evidence="10">
    <location>
        <begin position="121"/>
        <end position="497"/>
    </location>
</feature>
<keyword evidence="5" id="KW-0500">Molybdenum</keyword>
<dbReference type="PANTHER" id="PTHR43105:SF4">
    <property type="entry name" value="PROTEIN YDEP"/>
    <property type="match status" value="1"/>
</dbReference>
<proteinExistence type="inferred from homology"/>
<evidence type="ECO:0000313" key="12">
    <source>
        <dbReference type="EMBL" id="RJO69836.1"/>
    </source>
</evidence>
<dbReference type="InterPro" id="IPR006656">
    <property type="entry name" value="Mopterin_OxRdtase"/>
</dbReference>
<comment type="caution">
    <text evidence="12">The sequence shown here is derived from an EMBL/GenBank/DDBJ whole genome shotgun (WGS) entry which is preliminary data.</text>
</comment>
<evidence type="ECO:0000256" key="6">
    <source>
        <dbReference type="ARBA" id="ARBA00022723"/>
    </source>
</evidence>
<dbReference type="InterPro" id="IPR037951">
    <property type="entry name" value="MopB_CT_YdeP"/>
</dbReference>
<dbReference type="Pfam" id="PF01568">
    <property type="entry name" value="Molydop_binding"/>
    <property type="match status" value="1"/>
</dbReference>
<keyword evidence="7" id="KW-0560">Oxidoreductase</keyword>
<evidence type="ECO:0008006" key="14">
    <source>
        <dbReference type="Google" id="ProtNLM"/>
    </source>
</evidence>